<organism evidence="1 2">
    <name type="scientific">Candidatus Spyradenecus faecavium</name>
    <dbReference type="NCBI Taxonomy" id="2840947"/>
    <lineage>
        <taxon>Bacteria</taxon>
        <taxon>Pseudomonadati</taxon>
        <taxon>Lentisphaerota</taxon>
        <taxon>Lentisphaeria</taxon>
        <taxon>Lentisphaerales</taxon>
        <taxon>Lentisphaeraceae</taxon>
        <taxon>Lentisphaeraceae incertae sedis</taxon>
        <taxon>Candidatus Spyradenecus</taxon>
    </lineage>
</organism>
<proteinExistence type="predicted"/>
<reference evidence="1" key="2">
    <citation type="journal article" date="2021" name="PeerJ">
        <title>Extensive microbial diversity within the chicken gut microbiome revealed by metagenomics and culture.</title>
        <authorList>
            <person name="Gilroy R."/>
            <person name="Ravi A."/>
            <person name="Getino M."/>
            <person name="Pursley I."/>
            <person name="Horton D.L."/>
            <person name="Alikhan N.F."/>
            <person name="Baker D."/>
            <person name="Gharbi K."/>
            <person name="Hall N."/>
            <person name="Watson M."/>
            <person name="Adriaenssens E.M."/>
            <person name="Foster-Nyarko E."/>
            <person name="Jarju S."/>
            <person name="Secka A."/>
            <person name="Antonio M."/>
            <person name="Oren A."/>
            <person name="Chaudhuri R.R."/>
            <person name="La Ragione R."/>
            <person name="Hildebrand F."/>
            <person name="Pallen M.J."/>
        </authorList>
    </citation>
    <scope>NUCLEOTIDE SEQUENCE</scope>
    <source>
        <strain evidence="1">35461</strain>
    </source>
</reference>
<accession>A0A9D1T1V3</accession>
<sequence length="328" mass="35693">MLTNLNGTLWPTLEAPGRGIEIARCGWGTPEALATAQTGEVPALWLCNPNAAGFPAVAQRLFVSKGTVEPIFHEGQLVGSRFEDNQAEFVMLAGVGPSDPTAPRADQAASAFENIESILKKQGFTFHDVVRTWLYMDKLLEWYDELNRVRDAFFESRGIFGGFVPASTGIGSANMTGSAIITAAIAMRPKLGSSVTRAMLDSPLQCSALDYRSSFSRAAEVVTPEGRIVFISGTASIAYGGETAHVGDPEKQIALTMDVVQAILGTRQMDLGHTTRAIAYIKRPEYRPIWQKWLAEHGLPATFAQEIIADVCRDDLLFELELDAAKRL</sequence>
<dbReference type="SUPFAM" id="SSF55298">
    <property type="entry name" value="YjgF-like"/>
    <property type="match status" value="2"/>
</dbReference>
<gene>
    <name evidence="1" type="ORF">IAC79_00250</name>
</gene>
<dbReference type="GO" id="GO:0005829">
    <property type="term" value="C:cytosol"/>
    <property type="evidence" value="ECO:0007669"/>
    <property type="project" value="TreeGrafter"/>
</dbReference>
<dbReference type="AlphaFoldDB" id="A0A9D1T1V3"/>
<protein>
    <submittedName>
        <fullName evidence="1">Uncharacterized protein</fullName>
    </submittedName>
</protein>
<dbReference type="Gene3D" id="3.30.1330.40">
    <property type="entry name" value="RutC-like"/>
    <property type="match status" value="2"/>
</dbReference>
<evidence type="ECO:0000313" key="2">
    <source>
        <dbReference type="Proteomes" id="UP000886845"/>
    </source>
</evidence>
<comment type="caution">
    <text evidence="1">The sequence shown here is derived from an EMBL/GenBank/DDBJ whole genome shotgun (WGS) entry which is preliminary data.</text>
</comment>
<dbReference type="InterPro" id="IPR006175">
    <property type="entry name" value="YjgF/YER057c/UK114"/>
</dbReference>
<dbReference type="PANTHER" id="PTHR11803">
    <property type="entry name" value="2-IMINOBUTANOATE/2-IMINOPROPANOATE DEAMINASE RIDA"/>
    <property type="match status" value="1"/>
</dbReference>
<dbReference type="EMBL" id="DVOR01000008">
    <property type="protein sequence ID" value="HIV08532.1"/>
    <property type="molecule type" value="Genomic_DNA"/>
</dbReference>
<dbReference type="Pfam" id="PF01042">
    <property type="entry name" value="Ribonuc_L-PSP"/>
    <property type="match status" value="1"/>
</dbReference>
<dbReference type="CDD" id="cd00448">
    <property type="entry name" value="YjgF_YER057c_UK114_family"/>
    <property type="match status" value="1"/>
</dbReference>
<dbReference type="PANTHER" id="PTHR11803:SF59">
    <property type="entry name" value="ENDORIBONUCLEASE"/>
    <property type="match status" value="1"/>
</dbReference>
<name>A0A9D1T1V3_9BACT</name>
<dbReference type="GO" id="GO:0019239">
    <property type="term" value="F:deaminase activity"/>
    <property type="evidence" value="ECO:0007669"/>
    <property type="project" value="TreeGrafter"/>
</dbReference>
<reference evidence="1" key="1">
    <citation type="submission" date="2020-10" db="EMBL/GenBank/DDBJ databases">
        <authorList>
            <person name="Gilroy R."/>
        </authorList>
    </citation>
    <scope>NUCLEOTIDE SEQUENCE</scope>
    <source>
        <strain evidence="1">35461</strain>
    </source>
</reference>
<evidence type="ECO:0000313" key="1">
    <source>
        <dbReference type="EMBL" id="HIV08532.1"/>
    </source>
</evidence>
<dbReference type="Proteomes" id="UP000886845">
    <property type="component" value="Unassembled WGS sequence"/>
</dbReference>
<dbReference type="InterPro" id="IPR035959">
    <property type="entry name" value="RutC-like_sf"/>
</dbReference>